<gene>
    <name evidence="3" type="ORF">PHLCEN_2v9014</name>
</gene>
<dbReference type="OrthoDB" id="2745134at2759"/>
<proteinExistence type="predicted"/>
<name>A0A2R6NS86_9APHY</name>
<evidence type="ECO:0000313" key="3">
    <source>
        <dbReference type="EMBL" id="PSR75723.1"/>
    </source>
</evidence>
<reference evidence="3 4" key="1">
    <citation type="submission" date="2018-02" db="EMBL/GenBank/DDBJ databases">
        <title>Genome sequence of the basidiomycete white-rot fungus Phlebia centrifuga.</title>
        <authorList>
            <person name="Granchi Z."/>
            <person name="Peng M."/>
            <person name="de Vries R.P."/>
            <person name="Hilden K."/>
            <person name="Makela M.R."/>
            <person name="Grigoriev I."/>
            <person name="Riley R."/>
        </authorList>
    </citation>
    <scope>NUCLEOTIDE SEQUENCE [LARGE SCALE GENOMIC DNA]</scope>
    <source>
        <strain evidence="3 4">FBCC195</strain>
    </source>
</reference>
<keyword evidence="1" id="KW-0812">Transmembrane</keyword>
<dbReference type="Pfam" id="PF20151">
    <property type="entry name" value="DUF6533"/>
    <property type="match status" value="1"/>
</dbReference>
<dbReference type="AlphaFoldDB" id="A0A2R6NS86"/>
<dbReference type="InterPro" id="IPR045340">
    <property type="entry name" value="DUF6533"/>
</dbReference>
<comment type="caution">
    <text evidence="3">The sequence shown here is derived from an EMBL/GenBank/DDBJ whole genome shotgun (WGS) entry which is preliminary data.</text>
</comment>
<dbReference type="EMBL" id="MLYV02000881">
    <property type="protein sequence ID" value="PSR75723.1"/>
    <property type="molecule type" value="Genomic_DNA"/>
</dbReference>
<protein>
    <recommendedName>
        <fullName evidence="2">DUF6533 domain-containing protein</fullName>
    </recommendedName>
</protein>
<evidence type="ECO:0000256" key="1">
    <source>
        <dbReference type="SAM" id="Phobius"/>
    </source>
</evidence>
<keyword evidence="1" id="KW-1133">Transmembrane helix</keyword>
<accession>A0A2R6NS86</accession>
<keyword evidence="4" id="KW-1185">Reference proteome</keyword>
<evidence type="ECO:0000313" key="4">
    <source>
        <dbReference type="Proteomes" id="UP000186601"/>
    </source>
</evidence>
<feature type="transmembrane region" description="Helical" evidence="1">
    <location>
        <begin position="71"/>
        <end position="91"/>
    </location>
</feature>
<organism evidence="3 4">
    <name type="scientific">Hermanssonia centrifuga</name>
    <dbReference type="NCBI Taxonomy" id="98765"/>
    <lineage>
        <taxon>Eukaryota</taxon>
        <taxon>Fungi</taxon>
        <taxon>Dikarya</taxon>
        <taxon>Basidiomycota</taxon>
        <taxon>Agaricomycotina</taxon>
        <taxon>Agaricomycetes</taxon>
        <taxon>Polyporales</taxon>
        <taxon>Meruliaceae</taxon>
        <taxon>Hermanssonia</taxon>
    </lineage>
</organism>
<dbReference type="Proteomes" id="UP000186601">
    <property type="component" value="Unassembled WGS sequence"/>
</dbReference>
<feature type="domain" description="DUF6533" evidence="2">
    <location>
        <begin position="44"/>
        <end position="83"/>
    </location>
</feature>
<keyword evidence="1" id="KW-0472">Membrane</keyword>
<feature type="transmembrane region" description="Helical" evidence="1">
    <location>
        <begin position="32"/>
        <end position="50"/>
    </location>
</feature>
<evidence type="ECO:0000259" key="2">
    <source>
        <dbReference type="Pfam" id="PF20151"/>
    </source>
</evidence>
<sequence length="109" mass="12158">MSGSNAEVLQEFEGNLVYDYINYAMTGQYTTFNAYSSIIVNPFAIALVAYEYLLSIDQEVALIWRRKWTGATWLFATNRYLLIANVVVAVLPGVSQVPPLLSIASDQDV</sequence>